<accession>A0A6V7X0G9</accession>
<comment type="caution">
    <text evidence="2">The sequence shown here is derived from an EMBL/GenBank/DDBJ whole genome shotgun (WGS) entry which is preliminary data.</text>
</comment>
<dbReference type="AlphaFoldDB" id="A0A6V7X0G9"/>
<feature type="coiled-coil region" evidence="1">
    <location>
        <begin position="35"/>
        <end position="104"/>
    </location>
</feature>
<dbReference type="EMBL" id="CAJEWN010000970">
    <property type="protein sequence ID" value="CAD2192703.1"/>
    <property type="molecule type" value="Genomic_DNA"/>
</dbReference>
<organism evidence="2 3">
    <name type="scientific">Meloidogyne enterolobii</name>
    <name type="common">Root-knot nematode worm</name>
    <name type="synonym">Meloidogyne mayaguensis</name>
    <dbReference type="NCBI Taxonomy" id="390850"/>
    <lineage>
        <taxon>Eukaryota</taxon>
        <taxon>Metazoa</taxon>
        <taxon>Ecdysozoa</taxon>
        <taxon>Nematoda</taxon>
        <taxon>Chromadorea</taxon>
        <taxon>Rhabditida</taxon>
        <taxon>Tylenchina</taxon>
        <taxon>Tylenchomorpha</taxon>
        <taxon>Tylenchoidea</taxon>
        <taxon>Meloidogynidae</taxon>
        <taxon>Meloidogyninae</taxon>
        <taxon>Meloidogyne</taxon>
    </lineage>
</organism>
<protein>
    <submittedName>
        <fullName evidence="2">Uncharacterized protein</fullName>
    </submittedName>
</protein>
<evidence type="ECO:0000313" key="3">
    <source>
        <dbReference type="Proteomes" id="UP000580250"/>
    </source>
</evidence>
<sequence>MQSLRLLNELKSYCESSISDKSQNEKGFPIAVKIFPRYENKKEETNQNIKEEEEKENLNLKINSDFELKIKENKNFEKSENKINEGEEEEEILTEEEFQRLKRRQLFPTEIINEILNFLTFNECARIYTSNGLICGLLESRRKVCMEVFIQRIDSTRERLDQTIKEVGQRREHINQLTDHIGVINARLEDMGSHLKELDAQILDNHQKLNDLHKRIENMRVPSIQQLNKEIEEDD</sequence>
<gene>
    <name evidence="2" type="ORF">MENT_LOCUS45614</name>
</gene>
<evidence type="ECO:0000313" key="2">
    <source>
        <dbReference type="EMBL" id="CAD2192703.1"/>
    </source>
</evidence>
<dbReference type="OrthoDB" id="10516035at2759"/>
<evidence type="ECO:0000256" key="1">
    <source>
        <dbReference type="SAM" id="Coils"/>
    </source>
</evidence>
<name>A0A6V7X0G9_MELEN</name>
<proteinExistence type="predicted"/>
<keyword evidence="1" id="KW-0175">Coiled coil</keyword>
<dbReference type="Proteomes" id="UP000580250">
    <property type="component" value="Unassembled WGS sequence"/>
</dbReference>
<reference evidence="2 3" key="1">
    <citation type="submission" date="2020-08" db="EMBL/GenBank/DDBJ databases">
        <authorList>
            <person name="Koutsovoulos G."/>
            <person name="Danchin GJ E."/>
        </authorList>
    </citation>
    <scope>NUCLEOTIDE SEQUENCE [LARGE SCALE GENOMIC DNA]</scope>
</reference>